<gene>
    <name evidence="1" type="ORF">Lmor_0950</name>
    <name evidence="2" type="ORF">NCTC12239_01009</name>
</gene>
<dbReference type="Proteomes" id="UP000254040">
    <property type="component" value="Unassembled WGS sequence"/>
</dbReference>
<dbReference type="Pfam" id="PF06834">
    <property type="entry name" value="TraU"/>
    <property type="match status" value="1"/>
</dbReference>
<evidence type="ECO:0000313" key="3">
    <source>
        <dbReference type="Proteomes" id="UP000054985"/>
    </source>
</evidence>
<dbReference type="InterPro" id="IPR009649">
    <property type="entry name" value="TraU"/>
</dbReference>
<proteinExistence type="predicted"/>
<accession>A0A378K2L7</accession>
<dbReference type="STRING" id="39962.Lmor_0950"/>
<dbReference type="EMBL" id="UGOG01000001">
    <property type="protein sequence ID" value="STX62091.1"/>
    <property type="molecule type" value="Genomic_DNA"/>
</dbReference>
<reference evidence="2 4" key="2">
    <citation type="submission" date="2018-06" db="EMBL/GenBank/DDBJ databases">
        <authorList>
            <consortium name="Pathogen Informatics"/>
            <person name="Doyle S."/>
        </authorList>
    </citation>
    <scope>NUCLEOTIDE SEQUENCE [LARGE SCALE GENOMIC DNA]</scope>
    <source>
        <strain evidence="2 4">NCTC12239</strain>
    </source>
</reference>
<dbReference type="Proteomes" id="UP000054985">
    <property type="component" value="Unassembled WGS sequence"/>
</dbReference>
<protein>
    <submittedName>
        <fullName evidence="2">Integrating conjugative element protein, PFL_4710 family</fullName>
    </submittedName>
    <submittedName>
        <fullName evidence="1">TraU protein</fullName>
    </submittedName>
</protein>
<sequence length="332" mass="37046">MMIAFTMISAGSLYAAESIEPPHPISSIGIATKVLSKLFINSHYKIIGNCTWAVGKLPPKLVAVPSVEQFLPDLIVTVANRPETNPWIEAQTLYENPASQALYQQTYKLATGTELGFGDDAGQTSTMHINEERTRVVNVIGSPAGLYQFPYLSHRSETRFGYPYYLSEADAVTDRTEIAEITYMVTHPQLLFNHDIGSSIQVWGHEIPRLMRVTHPSRFRASMVAALHAADIVTNKNSLHITQSTSNTCGPNCVVSNVIFDANNKNVIWQEVYPKNRNINFNDSSDMGIEDEKAGNGNYVFVVWRKYRGCIQHEGKLVRALSFPKVGQPQKR</sequence>
<keyword evidence="3" id="KW-1185">Reference proteome</keyword>
<reference evidence="1 3" key="1">
    <citation type="submission" date="2015-11" db="EMBL/GenBank/DDBJ databases">
        <title>Genomic analysis of 38 Legionella species identifies large and diverse effector repertoires.</title>
        <authorList>
            <person name="Burstein D."/>
            <person name="Amaro F."/>
            <person name="Zusman T."/>
            <person name="Lifshitz Z."/>
            <person name="Cohen O."/>
            <person name="Gilbert J.A."/>
            <person name="Pupko T."/>
            <person name="Shuman H.A."/>
            <person name="Segal G."/>
        </authorList>
    </citation>
    <scope>NUCLEOTIDE SEQUENCE [LARGE SCALE GENOMIC DNA]</scope>
    <source>
        <strain evidence="1 3">ATCC 43877</strain>
    </source>
</reference>
<evidence type="ECO:0000313" key="2">
    <source>
        <dbReference type="EMBL" id="STX62091.1"/>
    </source>
</evidence>
<dbReference type="NCBIfam" id="TIGR03756">
    <property type="entry name" value="conj_TIGR03756"/>
    <property type="match status" value="1"/>
</dbReference>
<dbReference type="InterPro" id="IPR026331">
    <property type="entry name" value="PFL_4710"/>
</dbReference>
<organism evidence="2 4">
    <name type="scientific">Legionella moravica</name>
    <dbReference type="NCBI Taxonomy" id="39962"/>
    <lineage>
        <taxon>Bacteria</taxon>
        <taxon>Pseudomonadati</taxon>
        <taxon>Pseudomonadota</taxon>
        <taxon>Gammaproteobacteria</taxon>
        <taxon>Legionellales</taxon>
        <taxon>Legionellaceae</taxon>
        <taxon>Legionella</taxon>
    </lineage>
</organism>
<dbReference type="EMBL" id="LNYN01000014">
    <property type="protein sequence ID" value="KTD35503.1"/>
    <property type="molecule type" value="Genomic_DNA"/>
</dbReference>
<dbReference type="AlphaFoldDB" id="A0A378K2L7"/>
<evidence type="ECO:0000313" key="4">
    <source>
        <dbReference type="Proteomes" id="UP000254040"/>
    </source>
</evidence>
<evidence type="ECO:0000313" key="1">
    <source>
        <dbReference type="EMBL" id="KTD35503.1"/>
    </source>
</evidence>
<name>A0A378K2L7_9GAMM</name>